<feature type="coiled-coil region" evidence="1">
    <location>
        <begin position="7"/>
        <end position="34"/>
    </location>
</feature>
<proteinExistence type="predicted"/>
<reference evidence="2" key="1">
    <citation type="submission" date="2021-02" db="EMBL/GenBank/DDBJ databases">
        <authorList>
            <person name="Nowell W R."/>
        </authorList>
    </citation>
    <scope>NUCLEOTIDE SEQUENCE</scope>
</reference>
<sequence length="94" mass="9986">ERQGAEIDDLKGSLKQLESDNQALKLNNAKLRNIAIKYRSSAVAAAATNPSTPATTTTAPATDADELMSTGTTEVLPTTEIAPEVNKVLFKKQT</sequence>
<gene>
    <name evidence="2" type="ORF">BYL167_LOCUS75542</name>
</gene>
<name>A0A8S3GQ81_9BILA</name>
<dbReference type="Proteomes" id="UP000681967">
    <property type="component" value="Unassembled WGS sequence"/>
</dbReference>
<evidence type="ECO:0000313" key="2">
    <source>
        <dbReference type="EMBL" id="CAF5164563.1"/>
    </source>
</evidence>
<evidence type="ECO:0000313" key="3">
    <source>
        <dbReference type="Proteomes" id="UP000681967"/>
    </source>
</evidence>
<dbReference type="EMBL" id="CAJOBH010270611">
    <property type="protein sequence ID" value="CAF5164563.1"/>
    <property type="molecule type" value="Genomic_DNA"/>
</dbReference>
<feature type="non-terminal residue" evidence="2">
    <location>
        <position position="94"/>
    </location>
</feature>
<protein>
    <submittedName>
        <fullName evidence="2">Uncharacterized protein</fullName>
    </submittedName>
</protein>
<accession>A0A8S3GQ81</accession>
<comment type="caution">
    <text evidence="2">The sequence shown here is derived from an EMBL/GenBank/DDBJ whole genome shotgun (WGS) entry which is preliminary data.</text>
</comment>
<keyword evidence="1" id="KW-0175">Coiled coil</keyword>
<feature type="non-terminal residue" evidence="2">
    <location>
        <position position="1"/>
    </location>
</feature>
<evidence type="ECO:0000256" key="1">
    <source>
        <dbReference type="SAM" id="Coils"/>
    </source>
</evidence>
<organism evidence="2 3">
    <name type="scientific">Rotaria magnacalcarata</name>
    <dbReference type="NCBI Taxonomy" id="392030"/>
    <lineage>
        <taxon>Eukaryota</taxon>
        <taxon>Metazoa</taxon>
        <taxon>Spiralia</taxon>
        <taxon>Gnathifera</taxon>
        <taxon>Rotifera</taxon>
        <taxon>Eurotatoria</taxon>
        <taxon>Bdelloidea</taxon>
        <taxon>Philodinida</taxon>
        <taxon>Philodinidae</taxon>
        <taxon>Rotaria</taxon>
    </lineage>
</organism>
<dbReference type="AlphaFoldDB" id="A0A8S3GQ81"/>